<keyword evidence="3" id="KW-1185">Reference proteome</keyword>
<proteinExistence type="predicted"/>
<dbReference type="Proteomes" id="UP000004995">
    <property type="component" value="Unassembled WGS sequence"/>
</dbReference>
<evidence type="ECO:0008006" key="4">
    <source>
        <dbReference type="Google" id="ProtNLM"/>
    </source>
</evidence>
<dbReference type="EMBL" id="AGNK02000809">
    <property type="status" value="NOT_ANNOTATED_CDS"/>
    <property type="molecule type" value="Genomic_DNA"/>
</dbReference>
<feature type="transmembrane region" description="Helical" evidence="1">
    <location>
        <begin position="126"/>
        <end position="145"/>
    </location>
</feature>
<organism evidence="2 3">
    <name type="scientific">Setaria italica</name>
    <name type="common">Foxtail millet</name>
    <name type="synonym">Panicum italicum</name>
    <dbReference type="NCBI Taxonomy" id="4555"/>
    <lineage>
        <taxon>Eukaryota</taxon>
        <taxon>Viridiplantae</taxon>
        <taxon>Streptophyta</taxon>
        <taxon>Embryophyta</taxon>
        <taxon>Tracheophyta</taxon>
        <taxon>Spermatophyta</taxon>
        <taxon>Magnoliopsida</taxon>
        <taxon>Liliopsida</taxon>
        <taxon>Poales</taxon>
        <taxon>Poaceae</taxon>
        <taxon>PACMAD clade</taxon>
        <taxon>Panicoideae</taxon>
        <taxon>Panicodae</taxon>
        <taxon>Paniceae</taxon>
        <taxon>Cenchrinae</taxon>
        <taxon>Setaria</taxon>
    </lineage>
</organism>
<dbReference type="STRING" id="4555.K3ZX00"/>
<dbReference type="InterPro" id="IPR010530">
    <property type="entry name" value="B12D"/>
</dbReference>
<protein>
    <recommendedName>
        <fullName evidence="4">B12D protein</fullName>
    </recommendedName>
</protein>
<evidence type="ECO:0000256" key="1">
    <source>
        <dbReference type="SAM" id="Phobius"/>
    </source>
</evidence>
<sequence>MDKHDTIRSRDVSYYIFQAASPPSALSGSNFPACFQFFSRFKGFGARRRLSRPGPAQAVRLDYISGQASPSRTPTLVLRATKETDLVFGSQFVSRRRRPSSRSDPVDHPMASASASWSKRWIRPEVYPLFLATGAAVGICAMQLIRNITGNPEVRVLKEKRAAGVLENHEEGRRYSQHGFRKYIDGKKPEIMQSLNSWMADPKE</sequence>
<dbReference type="PANTHER" id="PTHR33417">
    <property type="entry name" value="G-BOX BINDING PROTEIN"/>
    <property type="match status" value="1"/>
</dbReference>
<dbReference type="eggNOG" id="ENOG502S1RJ">
    <property type="taxonomic scope" value="Eukaryota"/>
</dbReference>
<dbReference type="AlphaFoldDB" id="K3ZX00"/>
<reference evidence="3" key="1">
    <citation type="journal article" date="2012" name="Nat. Biotechnol.">
        <title>Reference genome sequence of the model plant Setaria.</title>
        <authorList>
            <person name="Bennetzen J.L."/>
            <person name="Schmutz J."/>
            <person name="Wang H."/>
            <person name="Percifield R."/>
            <person name="Hawkins J."/>
            <person name="Pontaroli A.C."/>
            <person name="Estep M."/>
            <person name="Feng L."/>
            <person name="Vaughn J.N."/>
            <person name="Grimwood J."/>
            <person name="Jenkins J."/>
            <person name="Barry K."/>
            <person name="Lindquist E."/>
            <person name="Hellsten U."/>
            <person name="Deshpande S."/>
            <person name="Wang X."/>
            <person name="Wu X."/>
            <person name="Mitros T."/>
            <person name="Triplett J."/>
            <person name="Yang X."/>
            <person name="Ye C.Y."/>
            <person name="Mauro-Herrera M."/>
            <person name="Wang L."/>
            <person name="Li P."/>
            <person name="Sharma M."/>
            <person name="Sharma R."/>
            <person name="Ronald P.C."/>
            <person name="Panaud O."/>
            <person name="Kellogg E.A."/>
            <person name="Brutnell T.P."/>
            <person name="Doust A.N."/>
            <person name="Tuskan G.A."/>
            <person name="Rokhsar D."/>
            <person name="Devos K.M."/>
        </authorList>
    </citation>
    <scope>NUCLEOTIDE SEQUENCE [LARGE SCALE GENOMIC DNA]</scope>
    <source>
        <strain evidence="3">cv. Yugu1</strain>
    </source>
</reference>
<dbReference type="Pfam" id="PF06522">
    <property type="entry name" value="B12D"/>
    <property type="match status" value="1"/>
</dbReference>
<dbReference type="Gramene" id="KQL23220">
    <property type="protein sequence ID" value="KQL23220"/>
    <property type="gene ID" value="SETIT_031132mg"/>
</dbReference>
<accession>K3ZX00</accession>
<keyword evidence="1" id="KW-1133">Transmembrane helix</keyword>
<name>K3ZX00_SETIT</name>
<keyword evidence="1" id="KW-0812">Transmembrane</keyword>
<dbReference type="HOGENOM" id="CLU_1345215_0_0_1"/>
<reference evidence="2" key="2">
    <citation type="submission" date="2018-08" db="UniProtKB">
        <authorList>
            <consortium name="EnsemblPlants"/>
        </authorList>
    </citation>
    <scope>IDENTIFICATION</scope>
    <source>
        <strain evidence="2">Yugu1</strain>
    </source>
</reference>
<evidence type="ECO:0000313" key="2">
    <source>
        <dbReference type="EnsemblPlants" id="KQL23220"/>
    </source>
</evidence>
<evidence type="ECO:0000313" key="3">
    <source>
        <dbReference type="Proteomes" id="UP000004995"/>
    </source>
</evidence>
<dbReference type="InParanoid" id="K3ZX00"/>
<dbReference type="EnsemblPlants" id="KQL23220">
    <property type="protein sequence ID" value="KQL23220"/>
    <property type="gene ID" value="SETIT_031132mg"/>
</dbReference>
<keyword evidence="1" id="KW-0472">Membrane</keyword>